<evidence type="ECO:0000256" key="1">
    <source>
        <dbReference type="SAM" id="MobiDB-lite"/>
    </source>
</evidence>
<protein>
    <submittedName>
        <fullName evidence="2">Uncharacterized protein</fullName>
    </submittedName>
</protein>
<dbReference type="EMBL" id="OZ035832">
    <property type="protein sequence ID" value="CAL1571903.1"/>
    <property type="molecule type" value="Genomic_DNA"/>
</dbReference>
<name>A0AAV2J301_KNICA</name>
<accession>A0AAV2J301</accession>
<feature type="region of interest" description="Disordered" evidence="1">
    <location>
        <begin position="154"/>
        <end position="173"/>
    </location>
</feature>
<organism evidence="2 3">
    <name type="scientific">Knipowitschia caucasica</name>
    <name type="common">Caucasian dwarf goby</name>
    <name type="synonym">Pomatoschistus caucasicus</name>
    <dbReference type="NCBI Taxonomy" id="637954"/>
    <lineage>
        <taxon>Eukaryota</taxon>
        <taxon>Metazoa</taxon>
        <taxon>Chordata</taxon>
        <taxon>Craniata</taxon>
        <taxon>Vertebrata</taxon>
        <taxon>Euteleostomi</taxon>
        <taxon>Actinopterygii</taxon>
        <taxon>Neopterygii</taxon>
        <taxon>Teleostei</taxon>
        <taxon>Neoteleostei</taxon>
        <taxon>Acanthomorphata</taxon>
        <taxon>Gobiaria</taxon>
        <taxon>Gobiiformes</taxon>
        <taxon>Gobioidei</taxon>
        <taxon>Gobiidae</taxon>
        <taxon>Gobiinae</taxon>
        <taxon>Knipowitschia</taxon>
    </lineage>
</organism>
<sequence>MLPYYISLFFFILKHPSLKVTRTQRLEREAKPTADITGDKVNTPHSTHCPWAPALPGPLRSPGPCAPWAPALPLPLWSLGPCGPCGPWDPVVPGPLRSLGPCRPWAPAVPGPLPSLGPCRPSAPAVYAQVTQAAQVHSLTLSAGSEDDQCFVSKYSGGSGRLPTPAQSRSRWGRRSVTSCRHRSRPLLTCP</sequence>
<evidence type="ECO:0000313" key="3">
    <source>
        <dbReference type="Proteomes" id="UP001497482"/>
    </source>
</evidence>
<dbReference type="Proteomes" id="UP001497482">
    <property type="component" value="Chromosome 10"/>
</dbReference>
<keyword evidence="3" id="KW-1185">Reference proteome</keyword>
<reference evidence="2 3" key="1">
    <citation type="submission" date="2024-04" db="EMBL/GenBank/DDBJ databases">
        <authorList>
            <person name="Waldvogel A.-M."/>
            <person name="Schoenle A."/>
        </authorList>
    </citation>
    <scope>NUCLEOTIDE SEQUENCE [LARGE SCALE GENOMIC DNA]</scope>
</reference>
<evidence type="ECO:0000313" key="2">
    <source>
        <dbReference type="EMBL" id="CAL1571903.1"/>
    </source>
</evidence>
<proteinExistence type="predicted"/>
<gene>
    <name evidence="2" type="ORF">KC01_LOCUS3968</name>
</gene>
<dbReference type="AlphaFoldDB" id="A0AAV2J301"/>